<dbReference type="EMBL" id="CP109111">
    <property type="protein sequence ID" value="WSC03596.1"/>
    <property type="molecule type" value="Genomic_DNA"/>
</dbReference>
<evidence type="ECO:0000313" key="2">
    <source>
        <dbReference type="Proteomes" id="UP001348369"/>
    </source>
</evidence>
<name>A0ACD4ZYQ7_9ACTN</name>
<dbReference type="Proteomes" id="UP001348369">
    <property type="component" value="Plasmid unnamed2"/>
</dbReference>
<proteinExistence type="predicted"/>
<accession>A0ACD4ZYQ7</accession>
<protein>
    <submittedName>
        <fullName evidence="1">Uncharacterized protein</fullName>
    </submittedName>
</protein>
<keyword evidence="2" id="KW-1185">Reference proteome</keyword>
<gene>
    <name evidence="1" type="ORF">OG835_42660</name>
</gene>
<sequence>MSHIVTSHGADFFGVDTHSIDKVRALTDYAMGALPYDEAGRKPLILLLESAGDQPESEIPADQADVLARLLRRIAAHRFTKPKSAAIARLLGDSAARAADAGEPWTWTTETGALSGLDATLT</sequence>
<geneLocation type="plasmid" evidence="1 2">
    <name>unnamed2</name>
</geneLocation>
<keyword evidence="1" id="KW-0614">Plasmid</keyword>
<reference evidence="1" key="1">
    <citation type="submission" date="2022-10" db="EMBL/GenBank/DDBJ databases">
        <title>The complete genomes of actinobacterial strains from the NBC collection.</title>
        <authorList>
            <person name="Joergensen T.S."/>
            <person name="Alvarez Arevalo M."/>
            <person name="Sterndorff E.B."/>
            <person name="Faurdal D."/>
            <person name="Vuksanovic O."/>
            <person name="Mourched A.-S."/>
            <person name="Charusanti P."/>
            <person name="Shaw S."/>
            <person name="Blin K."/>
            <person name="Weber T."/>
        </authorList>
    </citation>
    <scope>NUCLEOTIDE SEQUENCE</scope>
    <source>
        <strain evidence="1">NBC 01771</strain>
    </source>
</reference>
<evidence type="ECO:0000313" key="1">
    <source>
        <dbReference type="EMBL" id="WSC03596.1"/>
    </source>
</evidence>
<organism evidence="1 2">
    <name type="scientific">Streptomyces scopuliridis</name>
    <dbReference type="NCBI Taxonomy" id="452529"/>
    <lineage>
        <taxon>Bacteria</taxon>
        <taxon>Bacillati</taxon>
        <taxon>Actinomycetota</taxon>
        <taxon>Actinomycetes</taxon>
        <taxon>Kitasatosporales</taxon>
        <taxon>Streptomycetaceae</taxon>
        <taxon>Streptomyces</taxon>
    </lineage>
</organism>